<name>A0A0G1L1Q8_9BACT</name>
<sequence>MVFLAINYHYIDDEKKYERGIYPVSVKRFQEQLEKLGKFFTFVGQKDVLDALAWGKKLPENCCVVTFDDGLKSQYEQALPILNKMGIPAIFFINGLPYLESKALFVHKVHWARSKMSPAEFLGEVSHLYTLFTGEPFNLGSFINMSEEQLRSFYPYDHLDETRIKIFLNKSTLDLALREQIINTIFKSIVKEEKEFCDNFYMTNKQVLELYKNGSIGWHGYAHKPVTLLSDSAMQTELKSASRVLSYITGDSKAAANSVSFPHTIPVSLKIAQVAGSVGMKFGFTMEKAFNTSLLHPLLFSRLDANDIPGGKAPLFSMEDNGIKILDKKLNICRREYFEEGT</sequence>
<evidence type="ECO:0000313" key="4">
    <source>
        <dbReference type="EMBL" id="KKT62542.1"/>
    </source>
</evidence>
<evidence type="ECO:0000259" key="3">
    <source>
        <dbReference type="Pfam" id="PF01522"/>
    </source>
</evidence>
<dbReference type="SUPFAM" id="SSF88713">
    <property type="entry name" value="Glycoside hydrolase/deacetylase"/>
    <property type="match status" value="1"/>
</dbReference>
<dbReference type="AlphaFoldDB" id="A0A0G1L1Q8"/>
<dbReference type="GO" id="GO:0005576">
    <property type="term" value="C:extracellular region"/>
    <property type="evidence" value="ECO:0007669"/>
    <property type="project" value="UniProtKB-SubCell"/>
</dbReference>
<dbReference type="GO" id="GO:0005975">
    <property type="term" value="P:carbohydrate metabolic process"/>
    <property type="evidence" value="ECO:0007669"/>
    <property type="project" value="InterPro"/>
</dbReference>
<dbReference type="InterPro" id="IPR011330">
    <property type="entry name" value="Glyco_hydro/deAcase_b/a-brl"/>
</dbReference>
<dbReference type="InterPro" id="IPR051398">
    <property type="entry name" value="Polysacch_Deacetylase"/>
</dbReference>
<reference evidence="4 5" key="1">
    <citation type="journal article" date="2015" name="Nature">
        <title>rRNA introns, odd ribosomes, and small enigmatic genomes across a large radiation of phyla.</title>
        <authorList>
            <person name="Brown C.T."/>
            <person name="Hug L.A."/>
            <person name="Thomas B.C."/>
            <person name="Sharon I."/>
            <person name="Castelle C.J."/>
            <person name="Singh A."/>
            <person name="Wilkins M.J."/>
            <person name="Williams K.H."/>
            <person name="Banfield J.F."/>
        </authorList>
    </citation>
    <scope>NUCLEOTIDE SEQUENCE [LARGE SCALE GENOMIC DNA]</scope>
</reference>
<keyword evidence="2" id="KW-0732">Signal</keyword>
<dbReference type="PANTHER" id="PTHR34216">
    <property type="match status" value="1"/>
</dbReference>
<dbReference type="GO" id="GO:0016810">
    <property type="term" value="F:hydrolase activity, acting on carbon-nitrogen (but not peptide) bonds"/>
    <property type="evidence" value="ECO:0007669"/>
    <property type="project" value="InterPro"/>
</dbReference>
<comment type="caution">
    <text evidence="4">The sequence shown here is derived from an EMBL/GenBank/DDBJ whole genome shotgun (WGS) entry which is preliminary data.</text>
</comment>
<comment type="subcellular location">
    <subcellularLocation>
        <location evidence="1">Secreted</location>
    </subcellularLocation>
</comment>
<dbReference type="Gene3D" id="3.20.20.370">
    <property type="entry name" value="Glycoside hydrolase/deacetylase"/>
    <property type="match status" value="1"/>
</dbReference>
<dbReference type="Proteomes" id="UP000033945">
    <property type="component" value="Unassembled WGS sequence"/>
</dbReference>
<feature type="domain" description="NodB homology" evidence="3">
    <location>
        <begin position="56"/>
        <end position="96"/>
    </location>
</feature>
<evidence type="ECO:0000256" key="2">
    <source>
        <dbReference type="ARBA" id="ARBA00022729"/>
    </source>
</evidence>
<organism evidence="4 5">
    <name type="scientific">Candidatus Giovannonibacteria bacterium GW2011_GWA2_44_26</name>
    <dbReference type="NCBI Taxonomy" id="1618648"/>
    <lineage>
        <taxon>Bacteria</taxon>
        <taxon>Candidatus Giovannoniibacteriota</taxon>
    </lineage>
</organism>
<evidence type="ECO:0000256" key="1">
    <source>
        <dbReference type="ARBA" id="ARBA00004613"/>
    </source>
</evidence>
<gene>
    <name evidence="4" type="ORF">UW55_C0011G0006</name>
</gene>
<dbReference type="InterPro" id="IPR002509">
    <property type="entry name" value="NODB_dom"/>
</dbReference>
<proteinExistence type="predicted"/>
<dbReference type="PANTHER" id="PTHR34216:SF3">
    <property type="entry name" value="POLY-BETA-1,6-N-ACETYL-D-GLUCOSAMINE N-DEACETYLASE"/>
    <property type="match status" value="1"/>
</dbReference>
<accession>A0A0G1L1Q8</accession>
<dbReference type="EMBL" id="LCIT01000011">
    <property type="protein sequence ID" value="KKT62542.1"/>
    <property type="molecule type" value="Genomic_DNA"/>
</dbReference>
<protein>
    <submittedName>
        <fullName evidence="4">Polysaccharide deacetylase</fullName>
    </submittedName>
</protein>
<evidence type="ECO:0000313" key="5">
    <source>
        <dbReference type="Proteomes" id="UP000033945"/>
    </source>
</evidence>
<dbReference type="Pfam" id="PF01522">
    <property type="entry name" value="Polysacc_deac_1"/>
    <property type="match status" value="1"/>
</dbReference>